<organism evidence="1 2">
    <name type="scientific">Elysia crispata</name>
    <name type="common">lettuce slug</name>
    <dbReference type="NCBI Taxonomy" id="231223"/>
    <lineage>
        <taxon>Eukaryota</taxon>
        <taxon>Metazoa</taxon>
        <taxon>Spiralia</taxon>
        <taxon>Lophotrochozoa</taxon>
        <taxon>Mollusca</taxon>
        <taxon>Gastropoda</taxon>
        <taxon>Heterobranchia</taxon>
        <taxon>Euthyneura</taxon>
        <taxon>Panpulmonata</taxon>
        <taxon>Sacoglossa</taxon>
        <taxon>Placobranchoidea</taxon>
        <taxon>Plakobranchidae</taxon>
        <taxon>Elysia</taxon>
    </lineage>
</organism>
<reference evidence="1" key="1">
    <citation type="journal article" date="2023" name="G3 (Bethesda)">
        <title>A reference genome for the long-term kleptoplast-retaining sea slug Elysia crispata morphotype clarki.</title>
        <authorList>
            <person name="Eastman K.E."/>
            <person name="Pendleton A.L."/>
            <person name="Shaikh M.A."/>
            <person name="Suttiyut T."/>
            <person name="Ogas R."/>
            <person name="Tomko P."/>
            <person name="Gavelis G."/>
            <person name="Widhalm J.R."/>
            <person name="Wisecaver J.H."/>
        </authorList>
    </citation>
    <scope>NUCLEOTIDE SEQUENCE</scope>
    <source>
        <strain evidence="1">ECLA1</strain>
    </source>
</reference>
<keyword evidence="2" id="KW-1185">Reference proteome</keyword>
<sequence length="137" mass="15619">MRNCFSPEEKLVITLRYLGSGCSIADLRYVHRLGKSTVSGLLRQCVENALDVLEPKPISTAETACYPHIIVRDEAFGIIENVMKPDSGKQLTYRTKIFNYELPRDGKYIECTFDGIMANKWRMFHNLSTLKSTLPKT</sequence>
<comment type="caution">
    <text evidence="1">The sequence shown here is derived from an EMBL/GenBank/DDBJ whole genome shotgun (WGS) entry which is preliminary data.</text>
</comment>
<dbReference type="GO" id="GO:0043565">
    <property type="term" value="F:sequence-specific DNA binding"/>
    <property type="evidence" value="ECO:0007669"/>
    <property type="project" value="InterPro"/>
</dbReference>
<gene>
    <name evidence="1" type="ORF">RRG08_015961</name>
</gene>
<accession>A0AAE1DDR4</accession>
<proteinExistence type="predicted"/>
<dbReference type="SUPFAM" id="SSF48295">
    <property type="entry name" value="TrpR-like"/>
    <property type="match status" value="1"/>
</dbReference>
<evidence type="ECO:0000313" key="1">
    <source>
        <dbReference type="EMBL" id="KAK3766155.1"/>
    </source>
</evidence>
<protein>
    <submittedName>
        <fullName evidence="1">Uncharacterized protein</fullName>
    </submittedName>
</protein>
<dbReference type="AlphaFoldDB" id="A0AAE1DDR4"/>
<dbReference type="EMBL" id="JAWDGP010004252">
    <property type="protein sequence ID" value="KAK3766155.1"/>
    <property type="molecule type" value="Genomic_DNA"/>
</dbReference>
<evidence type="ECO:0000313" key="2">
    <source>
        <dbReference type="Proteomes" id="UP001283361"/>
    </source>
</evidence>
<dbReference type="Proteomes" id="UP001283361">
    <property type="component" value="Unassembled WGS sequence"/>
</dbReference>
<name>A0AAE1DDR4_9GAST</name>
<dbReference type="InterPro" id="IPR010921">
    <property type="entry name" value="Trp_repressor/repl_initiator"/>
</dbReference>